<keyword evidence="4" id="KW-1185">Reference proteome</keyword>
<comment type="similarity">
    <text evidence="1 2">Belongs to the HupG/HyaE family.</text>
</comment>
<evidence type="ECO:0000256" key="2">
    <source>
        <dbReference type="PIRNR" id="PIRNR038934"/>
    </source>
</evidence>
<evidence type="ECO:0000313" key="4">
    <source>
        <dbReference type="Proteomes" id="UP001157167"/>
    </source>
</evidence>
<dbReference type="InterPro" id="IPR010893">
    <property type="entry name" value="NiFe-hyd_mat_HyaE"/>
</dbReference>
<evidence type="ECO:0000256" key="1">
    <source>
        <dbReference type="ARBA" id="ARBA00009004"/>
    </source>
</evidence>
<dbReference type="EMBL" id="BSPX01000063">
    <property type="protein sequence ID" value="GLT23882.1"/>
    <property type="molecule type" value="Genomic_DNA"/>
</dbReference>
<comment type="caution">
    <text evidence="3">The sequence shown here is derived from an EMBL/GenBank/DDBJ whole genome shotgun (WGS) entry which is preliminary data.</text>
</comment>
<organism evidence="3 4">
    <name type="scientific">Zoogloea oryzae</name>
    <dbReference type="NCBI Taxonomy" id="310767"/>
    <lineage>
        <taxon>Bacteria</taxon>
        <taxon>Pseudomonadati</taxon>
        <taxon>Pseudomonadota</taxon>
        <taxon>Betaproteobacteria</taxon>
        <taxon>Rhodocyclales</taxon>
        <taxon>Zoogloeaceae</taxon>
        <taxon>Zoogloea</taxon>
    </lineage>
</organism>
<protein>
    <recommendedName>
        <fullName evidence="2">Hydrogenase expression/formation protein</fullName>
    </recommendedName>
</protein>
<gene>
    <name evidence="3" type="ORF">GCM10007933_33530</name>
</gene>
<dbReference type="RefSeq" id="WP_284189056.1">
    <property type="nucleotide sequence ID" value="NZ_BSPX01000063.1"/>
</dbReference>
<sequence length="153" mass="15873">MSAQFAPPPSSLDKLDAALKRLAERNGFLRLADEAALDAALDADGLAVLLLTDDPQRSPESLDVAVVLPEALRAIGVTASGLAAGADLSPALARRFGVNRYPAVVVLRDGAYLGVISGILDWSPFVTELARISALAPSRPPISIATQATRSCA</sequence>
<dbReference type="Gene3D" id="3.40.30.10">
    <property type="entry name" value="Glutaredoxin"/>
    <property type="match status" value="1"/>
</dbReference>
<dbReference type="SUPFAM" id="SSF52833">
    <property type="entry name" value="Thioredoxin-like"/>
    <property type="match status" value="1"/>
</dbReference>
<accession>A0ABQ6FF57</accession>
<evidence type="ECO:0000313" key="3">
    <source>
        <dbReference type="EMBL" id="GLT23882.1"/>
    </source>
</evidence>
<reference evidence="4" key="1">
    <citation type="journal article" date="2019" name="Int. J. Syst. Evol. Microbiol.">
        <title>The Global Catalogue of Microorganisms (GCM) 10K type strain sequencing project: providing services to taxonomists for standard genome sequencing and annotation.</title>
        <authorList>
            <consortium name="The Broad Institute Genomics Platform"/>
            <consortium name="The Broad Institute Genome Sequencing Center for Infectious Disease"/>
            <person name="Wu L."/>
            <person name="Ma J."/>
        </authorList>
    </citation>
    <scope>NUCLEOTIDE SEQUENCE [LARGE SCALE GENOMIC DNA]</scope>
    <source>
        <strain evidence="4">NBRC 102407</strain>
    </source>
</reference>
<dbReference type="Pfam" id="PF07449">
    <property type="entry name" value="HyaE"/>
    <property type="match status" value="1"/>
</dbReference>
<dbReference type="PIRSF" id="PIRSF038934">
    <property type="entry name" value="HyaE_HupG"/>
    <property type="match status" value="1"/>
</dbReference>
<dbReference type="Proteomes" id="UP001157167">
    <property type="component" value="Unassembled WGS sequence"/>
</dbReference>
<name>A0ABQ6FF57_9RHOO</name>
<dbReference type="InterPro" id="IPR036249">
    <property type="entry name" value="Thioredoxin-like_sf"/>
</dbReference>
<proteinExistence type="inferred from homology"/>